<evidence type="ECO:0000256" key="1">
    <source>
        <dbReference type="SAM" id="Phobius"/>
    </source>
</evidence>
<proteinExistence type="predicted"/>
<dbReference type="EMBL" id="CABPSE010000027">
    <property type="protein sequence ID" value="VVE53946.1"/>
    <property type="molecule type" value="Genomic_DNA"/>
</dbReference>
<protein>
    <submittedName>
        <fullName evidence="2">Uncharacterized protein</fullName>
    </submittedName>
</protein>
<organism evidence="2 3">
    <name type="scientific">Pandoraea communis</name>
    <dbReference type="NCBI Taxonomy" id="2508297"/>
    <lineage>
        <taxon>Bacteria</taxon>
        <taxon>Pseudomonadati</taxon>
        <taxon>Pseudomonadota</taxon>
        <taxon>Betaproteobacteria</taxon>
        <taxon>Burkholderiales</taxon>
        <taxon>Burkholderiaceae</taxon>
        <taxon>Pandoraea</taxon>
    </lineage>
</organism>
<keyword evidence="1" id="KW-0812">Transmembrane</keyword>
<dbReference type="Proteomes" id="UP000383971">
    <property type="component" value="Unassembled WGS sequence"/>
</dbReference>
<name>A0A5E4YYQ5_9BURK</name>
<sequence length="57" mass="6226">MYVELARLDELIFIFSVFCLIVSFIGSMLGAFVHALLQQHGSGRTKQPVPEVSSSVG</sequence>
<accession>A0A5E4YYQ5</accession>
<keyword evidence="1" id="KW-0472">Membrane</keyword>
<reference evidence="2 3" key="1">
    <citation type="submission" date="2019-08" db="EMBL/GenBank/DDBJ databases">
        <authorList>
            <person name="Peeters C."/>
        </authorList>
    </citation>
    <scope>NUCLEOTIDE SEQUENCE [LARGE SCALE GENOMIC DNA]</scope>
    <source>
        <strain evidence="2 3">LMG 31111</strain>
    </source>
</reference>
<evidence type="ECO:0000313" key="3">
    <source>
        <dbReference type="Proteomes" id="UP000383971"/>
    </source>
</evidence>
<gene>
    <name evidence="2" type="ORF">PCO31111_04926</name>
</gene>
<feature type="transmembrane region" description="Helical" evidence="1">
    <location>
        <begin position="12"/>
        <end position="37"/>
    </location>
</feature>
<keyword evidence="1" id="KW-1133">Transmembrane helix</keyword>
<evidence type="ECO:0000313" key="2">
    <source>
        <dbReference type="EMBL" id="VVE53946.1"/>
    </source>
</evidence>
<dbReference type="AlphaFoldDB" id="A0A5E4YYQ5"/>
<keyword evidence="3" id="KW-1185">Reference proteome</keyword>